<gene>
    <name evidence="1" type="ORF">88605_51</name>
</gene>
<reference evidence="1 2" key="1">
    <citation type="submission" date="2017-07" db="EMBL/GenBank/DDBJ databases">
        <title>Comparative genome analysis of lactococcal phages belonging to the virulent 936 group.</title>
        <authorList>
            <person name="Oliveira J."/>
        </authorList>
    </citation>
    <scope>NUCLEOTIDE SEQUENCE [LARGE SCALE GENOMIC DNA]</scope>
</reference>
<accession>A0A343JQR9</accession>
<keyword evidence="2" id="KW-1185">Reference proteome</keyword>
<evidence type="ECO:0000313" key="1">
    <source>
        <dbReference type="EMBL" id="ASZ71842.1"/>
    </source>
</evidence>
<evidence type="ECO:0000313" key="2">
    <source>
        <dbReference type="Proteomes" id="UP000256931"/>
    </source>
</evidence>
<proteinExistence type="predicted"/>
<dbReference type="EMBL" id="MF448569">
    <property type="protein sequence ID" value="ASZ71842.1"/>
    <property type="molecule type" value="Genomic_DNA"/>
</dbReference>
<name>A0A343JQR9_9CAUD</name>
<sequence length="42" mass="5140">MTDEQLLYKMETLSRYDFSEFLHDCYVNGLITKRQLFEFKGE</sequence>
<dbReference type="Proteomes" id="UP000256931">
    <property type="component" value="Segment"/>
</dbReference>
<protein>
    <submittedName>
        <fullName evidence="1">Middle expressed protein 1</fullName>
    </submittedName>
</protein>
<organism evidence="1 2">
    <name type="scientific">Lactococcus phage 88605</name>
    <dbReference type="NCBI Taxonomy" id="2029673"/>
    <lineage>
        <taxon>Viruses</taxon>
        <taxon>Duplodnaviria</taxon>
        <taxon>Heunggongvirae</taxon>
        <taxon>Uroviricota</taxon>
        <taxon>Caudoviricetes</taxon>
        <taxon>Skunavirus</taxon>
        <taxon>Skunavirus sv88605</taxon>
    </lineage>
</organism>